<reference evidence="3 4" key="1">
    <citation type="submission" date="2016-03" db="EMBL/GenBank/DDBJ databases">
        <title>Draft genome sequence of Paenibacillus glacialis DSM 22343.</title>
        <authorList>
            <person name="Shin S.-K."/>
            <person name="Yi H."/>
        </authorList>
    </citation>
    <scope>NUCLEOTIDE SEQUENCE [LARGE SCALE GENOMIC DNA]</scope>
    <source>
        <strain evidence="3 4">DSM 22343</strain>
    </source>
</reference>
<protein>
    <submittedName>
        <fullName evidence="3">GNAT family N-acetyltransferase</fullName>
    </submittedName>
</protein>
<dbReference type="STRING" id="494026.PGLA_20080"/>
<comment type="caution">
    <text evidence="3">The sequence shown here is derived from an EMBL/GenBank/DDBJ whole genome shotgun (WGS) entry which is preliminary data.</text>
</comment>
<dbReference type="PANTHER" id="PTHR31438">
    <property type="entry name" value="LYSINE N-ACYLTRANSFERASE C17G9.06C-RELATED"/>
    <property type="match status" value="1"/>
</dbReference>
<dbReference type="PROSITE" id="PS51186">
    <property type="entry name" value="GNAT"/>
    <property type="match status" value="1"/>
</dbReference>
<dbReference type="Pfam" id="PF13523">
    <property type="entry name" value="Acetyltransf_8"/>
    <property type="match status" value="1"/>
</dbReference>
<gene>
    <name evidence="3" type="ORF">PGLA_20080</name>
</gene>
<evidence type="ECO:0000256" key="1">
    <source>
        <dbReference type="ARBA" id="ARBA00023251"/>
    </source>
</evidence>
<keyword evidence="3" id="KW-0808">Transferase</keyword>
<dbReference type="Gene3D" id="3.40.630.30">
    <property type="match status" value="1"/>
</dbReference>
<dbReference type="InterPro" id="IPR016181">
    <property type="entry name" value="Acyl_CoA_acyltransferase"/>
</dbReference>
<sequence>MIILGDNEINIRQLRPADASLLLKWLSDPRVLEYYEGRDHPHDMALVQKHFYENREGVTSCIIQYKGKEIGYIQFYLIDEEEKEEYGYEEFDGKIYGMDQFIGEVEYWNQGIGSLMIKETLSYLIANREAKKIVMDPQTWNTRALRVYEKNGFIKKKLLEKHEWHEGELRDCWLMEYEENKVET</sequence>
<evidence type="ECO:0000259" key="2">
    <source>
        <dbReference type="PROSITE" id="PS51186"/>
    </source>
</evidence>
<dbReference type="InterPro" id="IPR000182">
    <property type="entry name" value="GNAT_dom"/>
</dbReference>
<dbReference type="OrthoDB" id="9795206at2"/>
<keyword evidence="1" id="KW-0046">Antibiotic resistance</keyword>
<dbReference type="EMBL" id="LVJH01000048">
    <property type="protein sequence ID" value="OAB38396.1"/>
    <property type="molecule type" value="Genomic_DNA"/>
</dbReference>
<dbReference type="PANTHER" id="PTHR31438:SF1">
    <property type="entry name" value="LYSINE N-ACYLTRANSFERASE C17G9.06C-RELATED"/>
    <property type="match status" value="1"/>
</dbReference>
<name>A0A168HPI5_9BACL</name>
<evidence type="ECO:0000313" key="3">
    <source>
        <dbReference type="EMBL" id="OAB38396.1"/>
    </source>
</evidence>
<dbReference type="SUPFAM" id="SSF55729">
    <property type="entry name" value="Acyl-CoA N-acyltransferases (Nat)"/>
    <property type="match status" value="1"/>
</dbReference>
<proteinExistence type="predicted"/>
<dbReference type="Proteomes" id="UP000076967">
    <property type="component" value="Unassembled WGS sequence"/>
</dbReference>
<dbReference type="GO" id="GO:0046677">
    <property type="term" value="P:response to antibiotic"/>
    <property type="evidence" value="ECO:0007669"/>
    <property type="project" value="UniProtKB-KW"/>
</dbReference>
<dbReference type="AlphaFoldDB" id="A0A168HPI5"/>
<accession>A0A168HPI5</accession>
<dbReference type="RefSeq" id="WP_084411320.1">
    <property type="nucleotide sequence ID" value="NZ_LVJH01000048.1"/>
</dbReference>
<evidence type="ECO:0000313" key="4">
    <source>
        <dbReference type="Proteomes" id="UP000076967"/>
    </source>
</evidence>
<feature type="domain" description="N-acetyltransferase" evidence="2">
    <location>
        <begin position="9"/>
        <end position="176"/>
    </location>
</feature>
<organism evidence="3 4">
    <name type="scientific">Paenibacillus glacialis</name>
    <dbReference type="NCBI Taxonomy" id="494026"/>
    <lineage>
        <taxon>Bacteria</taxon>
        <taxon>Bacillati</taxon>
        <taxon>Bacillota</taxon>
        <taxon>Bacilli</taxon>
        <taxon>Bacillales</taxon>
        <taxon>Paenibacillaceae</taxon>
        <taxon>Paenibacillus</taxon>
    </lineage>
</organism>
<dbReference type="GO" id="GO:0016410">
    <property type="term" value="F:N-acyltransferase activity"/>
    <property type="evidence" value="ECO:0007669"/>
    <property type="project" value="TreeGrafter"/>
</dbReference>
<keyword evidence="4" id="KW-1185">Reference proteome</keyword>